<evidence type="ECO:0000259" key="8">
    <source>
        <dbReference type="Pfam" id="PF02687"/>
    </source>
</evidence>
<evidence type="ECO:0000256" key="2">
    <source>
        <dbReference type="ARBA" id="ARBA00022475"/>
    </source>
</evidence>
<dbReference type="Pfam" id="PF02687">
    <property type="entry name" value="FtsX"/>
    <property type="match status" value="1"/>
</dbReference>
<dbReference type="InterPro" id="IPR003838">
    <property type="entry name" value="ABC3_permease_C"/>
</dbReference>
<comment type="subcellular location">
    <subcellularLocation>
        <location evidence="1">Cell membrane</location>
        <topology evidence="1">Multi-pass membrane protein</topology>
    </subcellularLocation>
</comment>
<proteinExistence type="inferred from homology"/>
<evidence type="ECO:0000313" key="10">
    <source>
        <dbReference type="EMBL" id="NYE75209.1"/>
    </source>
</evidence>
<feature type="domain" description="ABC3 transporter permease C-terminal" evidence="8">
    <location>
        <begin position="281"/>
        <end position="394"/>
    </location>
</feature>
<evidence type="ECO:0000256" key="7">
    <source>
        <dbReference type="SAM" id="Phobius"/>
    </source>
</evidence>
<feature type="transmembrane region" description="Helical" evidence="7">
    <location>
        <begin position="278"/>
        <end position="302"/>
    </location>
</feature>
<evidence type="ECO:0000313" key="11">
    <source>
        <dbReference type="Proteomes" id="UP000569914"/>
    </source>
</evidence>
<organism evidence="10 11">
    <name type="scientific">Microlunatus parietis</name>
    <dbReference type="NCBI Taxonomy" id="682979"/>
    <lineage>
        <taxon>Bacteria</taxon>
        <taxon>Bacillati</taxon>
        <taxon>Actinomycetota</taxon>
        <taxon>Actinomycetes</taxon>
        <taxon>Propionibacteriales</taxon>
        <taxon>Propionibacteriaceae</taxon>
        <taxon>Microlunatus</taxon>
    </lineage>
</organism>
<evidence type="ECO:0000256" key="6">
    <source>
        <dbReference type="ARBA" id="ARBA00038076"/>
    </source>
</evidence>
<dbReference type="PANTHER" id="PTHR30572">
    <property type="entry name" value="MEMBRANE COMPONENT OF TRANSPORTER-RELATED"/>
    <property type="match status" value="1"/>
</dbReference>
<dbReference type="InterPro" id="IPR025857">
    <property type="entry name" value="MacB_PCD"/>
</dbReference>
<dbReference type="EMBL" id="JACCBU010000001">
    <property type="protein sequence ID" value="NYE75209.1"/>
    <property type="molecule type" value="Genomic_DNA"/>
</dbReference>
<protein>
    <submittedName>
        <fullName evidence="10">Putative ABC transport system permease protein</fullName>
    </submittedName>
</protein>
<reference evidence="10 11" key="1">
    <citation type="submission" date="2020-07" db="EMBL/GenBank/DDBJ databases">
        <title>Sequencing the genomes of 1000 actinobacteria strains.</title>
        <authorList>
            <person name="Klenk H.-P."/>
        </authorList>
    </citation>
    <scope>NUCLEOTIDE SEQUENCE [LARGE SCALE GENOMIC DNA]</scope>
    <source>
        <strain evidence="10 11">DSM 22083</strain>
    </source>
</reference>
<feature type="domain" description="MacB-like periplasmic core" evidence="9">
    <location>
        <begin position="23"/>
        <end position="237"/>
    </location>
</feature>
<dbReference type="GO" id="GO:0005886">
    <property type="term" value="C:plasma membrane"/>
    <property type="evidence" value="ECO:0007669"/>
    <property type="project" value="UniProtKB-SubCell"/>
</dbReference>
<dbReference type="PANTHER" id="PTHR30572:SF4">
    <property type="entry name" value="ABC TRANSPORTER PERMEASE YTRF"/>
    <property type="match status" value="1"/>
</dbReference>
<keyword evidence="2" id="KW-1003">Cell membrane</keyword>
<dbReference type="InterPro" id="IPR050250">
    <property type="entry name" value="Macrolide_Exporter_MacB"/>
</dbReference>
<evidence type="ECO:0000259" key="9">
    <source>
        <dbReference type="Pfam" id="PF12704"/>
    </source>
</evidence>
<dbReference type="Proteomes" id="UP000569914">
    <property type="component" value="Unassembled WGS sequence"/>
</dbReference>
<evidence type="ECO:0000256" key="3">
    <source>
        <dbReference type="ARBA" id="ARBA00022692"/>
    </source>
</evidence>
<evidence type="ECO:0000256" key="1">
    <source>
        <dbReference type="ARBA" id="ARBA00004651"/>
    </source>
</evidence>
<keyword evidence="11" id="KW-1185">Reference proteome</keyword>
<dbReference type="AlphaFoldDB" id="A0A7Y9LCU5"/>
<dbReference type="Pfam" id="PF12704">
    <property type="entry name" value="MacB_PCD"/>
    <property type="match status" value="1"/>
</dbReference>
<keyword evidence="5 7" id="KW-0472">Membrane</keyword>
<dbReference type="GO" id="GO:0022857">
    <property type="term" value="F:transmembrane transporter activity"/>
    <property type="evidence" value="ECO:0007669"/>
    <property type="project" value="TreeGrafter"/>
</dbReference>
<feature type="transmembrane region" description="Helical" evidence="7">
    <location>
        <begin position="368"/>
        <end position="387"/>
    </location>
</feature>
<feature type="transmembrane region" description="Helical" evidence="7">
    <location>
        <begin position="323"/>
        <end position="356"/>
    </location>
</feature>
<feature type="transmembrane region" description="Helical" evidence="7">
    <location>
        <begin position="21"/>
        <end position="43"/>
    </location>
</feature>
<keyword evidence="3 7" id="KW-0812">Transmembrane</keyword>
<comment type="similarity">
    <text evidence="6">Belongs to the ABC-4 integral membrane protein family.</text>
</comment>
<evidence type="ECO:0000256" key="5">
    <source>
        <dbReference type="ARBA" id="ARBA00023136"/>
    </source>
</evidence>
<evidence type="ECO:0000256" key="4">
    <source>
        <dbReference type="ARBA" id="ARBA00022989"/>
    </source>
</evidence>
<comment type="caution">
    <text evidence="10">The sequence shown here is derived from an EMBL/GenBank/DDBJ whole genome shotgun (WGS) entry which is preliminary data.</text>
</comment>
<gene>
    <name evidence="10" type="ORF">BKA15_006538</name>
</gene>
<sequence length="402" mass="40695">MIRPGDLLDEAILGIGSRPARLLLTMIGTVIGIGALVATIGLGQTAGGQIAEKFDAAAATRVVVRPADSGFGMADGSAPQLAADVAERIARLAGVVAAGTISEVDIGDQTVSGVLLNDPAGSEQIDLDVYATSADLLRAAGGSISVGRSFDAGHDRRADPVVVLGSRAAERLGITRVDQRPVIFIGDHPYSVIGIVGDAGSRPELLDSVIIPYQVAVDRYGLDAPEQVEVKTVLGAAQQVAGQAAIAASPNDPTQVRVTAPPPPGSLGSDVQADLNTLLLAFGAVALVVGGIGIANVTLLSVMERSGEIGLRRALGARRRHIAAQFLAESGLLGGVGGLIGTAFSILVILVVSLAQQWTPVLHPALPVLAPILGAVIGLAAGAYPALKAAAIEPMAALRQAE</sequence>
<name>A0A7Y9LCU5_9ACTN</name>
<accession>A0A7Y9LCU5</accession>
<keyword evidence="4 7" id="KW-1133">Transmembrane helix</keyword>